<dbReference type="EMBL" id="BDQM01000007">
    <property type="protein sequence ID" value="GAW95660.1"/>
    <property type="molecule type" value="Genomic_DNA"/>
</dbReference>
<dbReference type="Gene3D" id="3.30.70.1290">
    <property type="entry name" value="Transposase IS200-like"/>
    <property type="match status" value="1"/>
</dbReference>
<dbReference type="PANTHER" id="PTHR34322">
    <property type="entry name" value="TRANSPOSASE, Y1_TNP DOMAIN-CONTAINING"/>
    <property type="match status" value="1"/>
</dbReference>
<dbReference type="RefSeq" id="WP_307188497.1">
    <property type="nucleotide sequence ID" value="NZ_BDQM01000007.1"/>
</dbReference>
<proteinExistence type="predicted"/>
<sequence length="52" mass="6073">MYWRFWEGRFKSQALLDEAALIACMAYVDLNPIRAKGVKPQKHRTTPAFNCE</sequence>
<accession>A0ABQ0MTH1</accession>
<protein>
    <submittedName>
        <fullName evidence="1">Transposase</fullName>
    </submittedName>
</protein>
<dbReference type="InterPro" id="IPR036515">
    <property type="entry name" value="Transposase_17_sf"/>
</dbReference>
<evidence type="ECO:0000313" key="1">
    <source>
        <dbReference type="EMBL" id="GAW95660.1"/>
    </source>
</evidence>
<keyword evidence="2" id="KW-1185">Reference proteome</keyword>
<reference evidence="1 2" key="1">
    <citation type="submission" date="2017-06" db="EMBL/GenBank/DDBJ databases">
        <title>Whole Genome Sequences of Colwellia marinimaniae MTCD1.</title>
        <authorList>
            <person name="Kusumoto H."/>
            <person name="Inoue M."/>
            <person name="Tanikawa K."/>
            <person name="Maeji H."/>
            <person name="Cameron J.H."/>
            <person name="Bartlett D.H."/>
        </authorList>
    </citation>
    <scope>NUCLEOTIDE SEQUENCE [LARGE SCALE GENOMIC DNA]</scope>
    <source>
        <strain evidence="1 2">MTCD1</strain>
    </source>
</reference>
<dbReference type="PANTHER" id="PTHR34322:SF2">
    <property type="entry name" value="TRANSPOSASE IS200-LIKE DOMAIN-CONTAINING PROTEIN"/>
    <property type="match status" value="1"/>
</dbReference>
<name>A0ABQ0MTH1_9GAMM</name>
<dbReference type="Proteomes" id="UP000197068">
    <property type="component" value="Unassembled WGS sequence"/>
</dbReference>
<evidence type="ECO:0000313" key="2">
    <source>
        <dbReference type="Proteomes" id="UP000197068"/>
    </source>
</evidence>
<organism evidence="1 2">
    <name type="scientific">Colwellia marinimaniae</name>
    <dbReference type="NCBI Taxonomy" id="1513592"/>
    <lineage>
        <taxon>Bacteria</taxon>
        <taxon>Pseudomonadati</taxon>
        <taxon>Pseudomonadota</taxon>
        <taxon>Gammaproteobacteria</taxon>
        <taxon>Alteromonadales</taxon>
        <taxon>Colwelliaceae</taxon>
        <taxon>Colwellia</taxon>
    </lineage>
</organism>
<gene>
    <name evidence="1" type="ORF">MTCD1_01263</name>
</gene>
<comment type="caution">
    <text evidence="1">The sequence shown here is derived from an EMBL/GenBank/DDBJ whole genome shotgun (WGS) entry which is preliminary data.</text>
</comment>